<sequence>MSLRRWPVVGLAVAVAAAVFSITSGALPSARADGCPDVQLIFARGTAEPPGLGVAGDALLGALRADLGSRSVDAYPVNYPASYNFLQTADGANDARDHIAQMVDQCPSTKLVLGGFSQGAAAVSMLAGVPPLGERIGNFGSAPALDPGLANKVAAVAVFGNPGNRFNTPLSTTGLFAGRAIDICSPGDPVCVVGGRDRDAHHDYGVPPYPGQAAGFISGLV</sequence>
<keyword evidence="2" id="KW-0719">Serine esterase</keyword>
<comment type="similarity">
    <text evidence="1">Belongs to the cutinase family.</text>
</comment>
<protein>
    <submittedName>
        <fullName evidence="5">Cutinase</fullName>
    </submittedName>
</protein>
<dbReference type="Pfam" id="PF01083">
    <property type="entry name" value="Cutinase"/>
    <property type="match status" value="1"/>
</dbReference>
<dbReference type="EMBL" id="MVIE01000005">
    <property type="protein sequence ID" value="ORB45326.1"/>
    <property type="molecule type" value="Genomic_DNA"/>
</dbReference>
<dbReference type="PANTHER" id="PTHR33630:SF9">
    <property type="entry name" value="CUTINASE 4"/>
    <property type="match status" value="1"/>
</dbReference>
<dbReference type="Proteomes" id="UP000192513">
    <property type="component" value="Unassembled WGS sequence"/>
</dbReference>
<dbReference type="GO" id="GO:0052689">
    <property type="term" value="F:carboxylic ester hydrolase activity"/>
    <property type="evidence" value="ECO:0007669"/>
    <property type="project" value="UniProtKB-KW"/>
</dbReference>
<dbReference type="RefSeq" id="WP_083170073.1">
    <property type="nucleotide sequence ID" value="NZ_AP022619.1"/>
</dbReference>
<evidence type="ECO:0000256" key="2">
    <source>
        <dbReference type="ARBA" id="ARBA00022487"/>
    </source>
</evidence>
<accession>A0A1X0IEM7</accession>
<evidence type="ECO:0000313" key="6">
    <source>
        <dbReference type="Proteomes" id="UP000192513"/>
    </source>
</evidence>
<dbReference type="InterPro" id="IPR029058">
    <property type="entry name" value="AB_hydrolase_fold"/>
</dbReference>
<dbReference type="PANTHER" id="PTHR33630">
    <property type="entry name" value="CUTINASE RV1984C-RELATED-RELATED"/>
    <property type="match status" value="1"/>
</dbReference>
<dbReference type="AlphaFoldDB" id="A0A1X0IEM7"/>
<organism evidence="5 6">
    <name type="scientific">Mycobacterium paraseoulense</name>
    <dbReference type="NCBI Taxonomy" id="590652"/>
    <lineage>
        <taxon>Bacteria</taxon>
        <taxon>Bacillati</taxon>
        <taxon>Actinomycetota</taxon>
        <taxon>Actinomycetes</taxon>
        <taxon>Mycobacteriales</taxon>
        <taxon>Mycobacteriaceae</taxon>
        <taxon>Mycobacterium</taxon>
    </lineage>
</organism>
<dbReference type="SMART" id="SM01110">
    <property type="entry name" value="Cutinase"/>
    <property type="match status" value="1"/>
</dbReference>
<gene>
    <name evidence="5" type="ORF">BST39_05450</name>
</gene>
<evidence type="ECO:0000256" key="1">
    <source>
        <dbReference type="ARBA" id="ARBA00007534"/>
    </source>
</evidence>
<dbReference type="OrthoDB" id="3690529at2"/>
<name>A0A1X0IEM7_9MYCO</name>
<proteinExistence type="inferred from homology"/>
<dbReference type="InterPro" id="IPR000675">
    <property type="entry name" value="Cutinase/axe"/>
</dbReference>
<keyword evidence="6" id="KW-1185">Reference proteome</keyword>
<evidence type="ECO:0000256" key="4">
    <source>
        <dbReference type="ARBA" id="ARBA00023157"/>
    </source>
</evidence>
<evidence type="ECO:0000256" key="3">
    <source>
        <dbReference type="ARBA" id="ARBA00022801"/>
    </source>
</evidence>
<evidence type="ECO:0000313" key="5">
    <source>
        <dbReference type="EMBL" id="ORB45326.1"/>
    </source>
</evidence>
<dbReference type="Gene3D" id="3.40.50.1820">
    <property type="entry name" value="alpha/beta hydrolase"/>
    <property type="match status" value="1"/>
</dbReference>
<comment type="caution">
    <text evidence="5">The sequence shown here is derived from an EMBL/GenBank/DDBJ whole genome shotgun (WGS) entry which is preliminary data.</text>
</comment>
<dbReference type="SUPFAM" id="SSF53474">
    <property type="entry name" value="alpha/beta-Hydrolases"/>
    <property type="match status" value="1"/>
</dbReference>
<dbReference type="STRING" id="590652.BST39_05450"/>
<keyword evidence="4" id="KW-1015">Disulfide bond</keyword>
<keyword evidence="3" id="KW-0378">Hydrolase</keyword>
<reference evidence="5 6" key="1">
    <citation type="submission" date="2017-02" db="EMBL/GenBank/DDBJ databases">
        <title>The new phylogeny of genus Mycobacterium.</title>
        <authorList>
            <person name="Tortoli E."/>
            <person name="Trovato A."/>
            <person name="Cirillo D.M."/>
        </authorList>
    </citation>
    <scope>NUCLEOTIDE SEQUENCE [LARGE SCALE GENOMIC DNA]</scope>
    <source>
        <strain evidence="5 6">DSM 45000</strain>
    </source>
</reference>